<sequence>MKTNKLLIISAIALSLGLGGCKSVKHNTAGT</sequence>
<dbReference type="EMBL" id="UOEW01000114">
    <property type="protein sequence ID" value="VAW35806.1"/>
    <property type="molecule type" value="Genomic_DNA"/>
</dbReference>
<name>A0A3B0VU56_9ZZZZ</name>
<reference evidence="1" key="1">
    <citation type="submission" date="2018-06" db="EMBL/GenBank/DDBJ databases">
        <authorList>
            <person name="Zhirakovskaya E."/>
        </authorList>
    </citation>
    <scope>NUCLEOTIDE SEQUENCE</scope>
</reference>
<proteinExistence type="predicted"/>
<evidence type="ECO:0000313" key="1">
    <source>
        <dbReference type="EMBL" id="VAW35806.1"/>
    </source>
</evidence>
<dbReference type="PROSITE" id="PS51257">
    <property type="entry name" value="PROKAR_LIPOPROTEIN"/>
    <property type="match status" value="1"/>
</dbReference>
<protein>
    <submittedName>
        <fullName evidence="1">Uncharacterized protein</fullName>
    </submittedName>
</protein>
<feature type="non-terminal residue" evidence="1">
    <location>
        <position position="31"/>
    </location>
</feature>
<organism evidence="1">
    <name type="scientific">hydrothermal vent metagenome</name>
    <dbReference type="NCBI Taxonomy" id="652676"/>
    <lineage>
        <taxon>unclassified sequences</taxon>
        <taxon>metagenomes</taxon>
        <taxon>ecological metagenomes</taxon>
    </lineage>
</organism>
<gene>
    <name evidence="1" type="ORF">MNBD_GAMMA01-693</name>
</gene>
<accession>A0A3B0VU56</accession>
<dbReference type="AlphaFoldDB" id="A0A3B0VU56"/>